<dbReference type="AlphaFoldDB" id="A0A2T2NVM1"/>
<proteinExistence type="inferred from homology"/>
<organism evidence="4 5">
    <name type="scientific">Corynespora cassiicola Philippines</name>
    <dbReference type="NCBI Taxonomy" id="1448308"/>
    <lineage>
        <taxon>Eukaryota</taxon>
        <taxon>Fungi</taxon>
        <taxon>Dikarya</taxon>
        <taxon>Ascomycota</taxon>
        <taxon>Pezizomycotina</taxon>
        <taxon>Dothideomycetes</taxon>
        <taxon>Pleosporomycetidae</taxon>
        <taxon>Pleosporales</taxon>
        <taxon>Corynesporascaceae</taxon>
        <taxon>Corynespora</taxon>
    </lineage>
</organism>
<reference evidence="4 5" key="1">
    <citation type="journal article" date="2018" name="Front. Microbiol.">
        <title>Genome-Wide Analysis of Corynespora cassiicola Leaf Fall Disease Putative Effectors.</title>
        <authorList>
            <person name="Lopez D."/>
            <person name="Ribeiro S."/>
            <person name="Label P."/>
            <person name="Fumanal B."/>
            <person name="Venisse J.S."/>
            <person name="Kohler A."/>
            <person name="de Oliveira R.R."/>
            <person name="Labutti K."/>
            <person name="Lipzen A."/>
            <person name="Lail K."/>
            <person name="Bauer D."/>
            <person name="Ohm R.A."/>
            <person name="Barry K.W."/>
            <person name="Spatafora J."/>
            <person name="Grigoriev I.V."/>
            <person name="Martin F.M."/>
            <person name="Pujade-Renaud V."/>
        </authorList>
    </citation>
    <scope>NUCLEOTIDE SEQUENCE [LARGE SCALE GENOMIC DNA]</scope>
    <source>
        <strain evidence="4 5">Philippines</strain>
    </source>
</reference>
<dbReference type="Gene3D" id="3.40.50.720">
    <property type="entry name" value="NAD(P)-binding Rossmann-like Domain"/>
    <property type="match status" value="1"/>
</dbReference>
<dbReference type="GO" id="GO:0016616">
    <property type="term" value="F:oxidoreductase activity, acting on the CH-OH group of donors, NAD or NADP as acceptor"/>
    <property type="evidence" value="ECO:0007669"/>
    <property type="project" value="UniProtKB-ARBA"/>
</dbReference>
<dbReference type="PRINTS" id="PR00081">
    <property type="entry name" value="GDHRDH"/>
</dbReference>
<comment type="similarity">
    <text evidence="1">Belongs to the short-chain dehydrogenases/reductases (SDR) family.</text>
</comment>
<dbReference type="FunFam" id="3.40.50.720:FF:000084">
    <property type="entry name" value="Short-chain dehydrogenase reductase"/>
    <property type="match status" value="1"/>
</dbReference>
<accession>A0A2T2NVM1</accession>
<evidence type="ECO:0000256" key="3">
    <source>
        <dbReference type="ARBA" id="ARBA00023002"/>
    </source>
</evidence>
<evidence type="ECO:0000256" key="2">
    <source>
        <dbReference type="ARBA" id="ARBA00022857"/>
    </source>
</evidence>
<keyword evidence="2" id="KW-0521">NADP</keyword>
<keyword evidence="5" id="KW-1185">Reference proteome</keyword>
<dbReference type="InterPro" id="IPR036291">
    <property type="entry name" value="NAD(P)-bd_dom_sf"/>
</dbReference>
<evidence type="ECO:0000313" key="5">
    <source>
        <dbReference type="Proteomes" id="UP000240883"/>
    </source>
</evidence>
<protein>
    <submittedName>
        <fullName evidence="4">Short-chain dehydrogenase/reductase SDR</fullName>
    </submittedName>
</protein>
<dbReference type="STRING" id="1448308.A0A2T2NVM1"/>
<dbReference type="GO" id="GO:0050664">
    <property type="term" value="F:oxidoreductase activity, acting on NAD(P)H, oxygen as acceptor"/>
    <property type="evidence" value="ECO:0007669"/>
    <property type="project" value="TreeGrafter"/>
</dbReference>
<sequence length="277" mass="29593">MAPSKANGPLHKLFSLDEKVTVITGGARGIGFALAEACAEYGSAIALLDILDEPVSPIAELEAKWSVQWKYYRADVTNHESLTAAFNNVMNDFARVDNCITAAGIALDKPFLDHTENESRRILDVNVMGTFLTAQIAAKHIISSSARQTHPGGSILFLSSQTAHTTTPQEHTSMYAASKGAVKTLALHLGVELAPHGIRVNSISPGYIETEMGRAATRNRPEMEEVMRNAPPLGRRGQTEDLLGVSLCFLSGAGSWITGTDVKIDGGLAGGGMHLRI</sequence>
<dbReference type="Proteomes" id="UP000240883">
    <property type="component" value="Unassembled WGS sequence"/>
</dbReference>
<gene>
    <name evidence="4" type="ORF">BS50DRAFT_550350</name>
</gene>
<dbReference type="Pfam" id="PF13561">
    <property type="entry name" value="adh_short_C2"/>
    <property type="match status" value="1"/>
</dbReference>
<dbReference type="PANTHER" id="PTHR43008">
    <property type="entry name" value="BENZIL REDUCTASE"/>
    <property type="match status" value="1"/>
</dbReference>
<dbReference type="InterPro" id="IPR002347">
    <property type="entry name" value="SDR_fam"/>
</dbReference>
<evidence type="ECO:0000256" key="1">
    <source>
        <dbReference type="ARBA" id="ARBA00006484"/>
    </source>
</evidence>
<dbReference type="OrthoDB" id="417891at2759"/>
<evidence type="ECO:0000313" key="4">
    <source>
        <dbReference type="EMBL" id="PSN69485.1"/>
    </source>
</evidence>
<dbReference type="PANTHER" id="PTHR43008:SF4">
    <property type="entry name" value="CHAIN DEHYDROGENASE, PUTATIVE (AFU_ORTHOLOGUE AFUA_4G08710)-RELATED"/>
    <property type="match status" value="1"/>
</dbReference>
<dbReference type="EMBL" id="KZ678133">
    <property type="protein sequence ID" value="PSN69485.1"/>
    <property type="molecule type" value="Genomic_DNA"/>
</dbReference>
<keyword evidence="3" id="KW-0560">Oxidoreductase</keyword>
<name>A0A2T2NVM1_CORCC</name>
<dbReference type="SUPFAM" id="SSF51735">
    <property type="entry name" value="NAD(P)-binding Rossmann-fold domains"/>
    <property type="match status" value="1"/>
</dbReference>